<feature type="compositionally biased region" description="Basic residues" evidence="1">
    <location>
        <begin position="252"/>
        <end position="262"/>
    </location>
</feature>
<feature type="compositionally biased region" description="Polar residues" evidence="1">
    <location>
        <begin position="434"/>
        <end position="455"/>
    </location>
</feature>
<feature type="compositionally biased region" description="Polar residues" evidence="1">
    <location>
        <begin position="330"/>
        <end position="344"/>
    </location>
</feature>
<evidence type="ECO:0000313" key="3">
    <source>
        <dbReference type="Proteomes" id="UP000663852"/>
    </source>
</evidence>
<proteinExistence type="predicted"/>
<reference evidence="2" key="1">
    <citation type="submission" date="2021-02" db="EMBL/GenBank/DDBJ databases">
        <authorList>
            <person name="Nowell W R."/>
        </authorList>
    </citation>
    <scope>NUCLEOTIDE SEQUENCE</scope>
</reference>
<dbReference type="EMBL" id="CAJNOJ010000016">
    <property type="protein sequence ID" value="CAF0822387.1"/>
    <property type="molecule type" value="Genomic_DNA"/>
</dbReference>
<dbReference type="Proteomes" id="UP000663852">
    <property type="component" value="Unassembled WGS sequence"/>
</dbReference>
<feature type="region of interest" description="Disordered" evidence="1">
    <location>
        <begin position="403"/>
        <end position="464"/>
    </location>
</feature>
<comment type="caution">
    <text evidence="2">The sequence shown here is derived from an EMBL/GenBank/DDBJ whole genome shotgun (WGS) entry which is preliminary data.</text>
</comment>
<evidence type="ECO:0000256" key="1">
    <source>
        <dbReference type="SAM" id="MobiDB-lite"/>
    </source>
</evidence>
<gene>
    <name evidence="2" type="ORF">EDS130_LOCUS5925</name>
</gene>
<dbReference type="AlphaFoldDB" id="A0A813U6M3"/>
<evidence type="ECO:0000313" key="2">
    <source>
        <dbReference type="EMBL" id="CAF0822387.1"/>
    </source>
</evidence>
<name>A0A813U6M3_ADIRI</name>
<feature type="compositionally biased region" description="Polar residues" evidence="1">
    <location>
        <begin position="408"/>
        <end position="427"/>
    </location>
</feature>
<sequence>MAMIGIIIMGATTDANLPTYAHTHTQFSPILHHLIGFGIMLAIGILVVEHENLNANKHETIEFAFFLRLSIFMSNANNPIDVNLSDDLLASSLPARSGLYRSLSAKRSRDPSHRKSVSFNDVPTVHEVPLYDSVRSSNYEPYRSWIYAEPAPPISINSPFSSSPLQITSATNHKSNTTLTRSNSTLYSSTSRLADWSMRTKTLKITEDSLDQNSSCNPPLIVVHTPEERSRMTTNTEFNPLLTPETVEERKRSYRPATPHHPHQSEHGRSLPFTYVPMSESSITYTSLLSSAANFSSNEQIPTGNTRSGRVRSATLPFTTSQHSTRHNENSVTVATRPTTSSSRTVLKPATIAFQCAQPSINHSITKPPTVPVRSTSSAAHARLFYSLNRPLSSAYRYNFAQPAPDSLSKSSPTNSLARSRSANLISTRRHANSPVSSLDRQSEGTNNYPSSKRTPNIRHTYGSDYTHRLLLPTDIN</sequence>
<protein>
    <submittedName>
        <fullName evidence="2">Uncharacterized protein</fullName>
    </submittedName>
</protein>
<feature type="region of interest" description="Disordered" evidence="1">
    <location>
        <begin position="250"/>
        <end position="270"/>
    </location>
</feature>
<organism evidence="2 3">
    <name type="scientific">Adineta ricciae</name>
    <name type="common">Rotifer</name>
    <dbReference type="NCBI Taxonomy" id="249248"/>
    <lineage>
        <taxon>Eukaryota</taxon>
        <taxon>Metazoa</taxon>
        <taxon>Spiralia</taxon>
        <taxon>Gnathifera</taxon>
        <taxon>Rotifera</taxon>
        <taxon>Eurotatoria</taxon>
        <taxon>Bdelloidea</taxon>
        <taxon>Adinetida</taxon>
        <taxon>Adinetidae</taxon>
        <taxon>Adineta</taxon>
    </lineage>
</organism>
<feature type="region of interest" description="Disordered" evidence="1">
    <location>
        <begin position="319"/>
        <end position="344"/>
    </location>
</feature>
<accession>A0A813U6M3</accession>